<evidence type="ECO:0000256" key="1">
    <source>
        <dbReference type="SAM" id="MobiDB-lite"/>
    </source>
</evidence>
<evidence type="ECO:0000313" key="4">
    <source>
        <dbReference type="EMBL" id="MBA8793932.1"/>
    </source>
</evidence>
<dbReference type="EMBL" id="JACGWT010000002">
    <property type="protein sequence ID" value="MBA8793932.1"/>
    <property type="molecule type" value="Genomic_DNA"/>
</dbReference>
<proteinExistence type="predicted"/>
<evidence type="ECO:0000256" key="2">
    <source>
        <dbReference type="SAM" id="Phobius"/>
    </source>
</evidence>
<dbReference type="InterPro" id="IPR012551">
    <property type="entry name" value="DUF1707_SHOCT-like"/>
</dbReference>
<feature type="region of interest" description="Disordered" evidence="1">
    <location>
        <begin position="59"/>
        <end position="81"/>
    </location>
</feature>
<dbReference type="PANTHER" id="PTHR40763:SF5">
    <property type="entry name" value="MEMBRANE PROTEIN"/>
    <property type="match status" value="1"/>
</dbReference>
<feature type="compositionally biased region" description="Pro residues" evidence="1">
    <location>
        <begin position="65"/>
        <end position="76"/>
    </location>
</feature>
<keyword evidence="2" id="KW-1133">Transmembrane helix</keyword>
<sequence length="147" mass="16308">MTDQPVPQRIGDAERDRAVECLQEHMAQGRLTQDEFDERITAALAAKVQADLDPLFVDLPEPRPSRPQPATPPPAPTWAATPAVRPNAVPAAPGRGYEAVLATIAAVAWPATLIILFATNQWNLWWLIFIPMFITGGFGRYRQGRRR</sequence>
<dbReference type="PANTHER" id="PTHR40763">
    <property type="entry name" value="MEMBRANE PROTEIN-RELATED"/>
    <property type="match status" value="1"/>
</dbReference>
<keyword evidence="5" id="KW-1185">Reference proteome</keyword>
<comment type="caution">
    <text evidence="4">The sequence shown here is derived from an EMBL/GenBank/DDBJ whole genome shotgun (WGS) entry which is preliminary data.</text>
</comment>
<reference evidence="4 5" key="1">
    <citation type="submission" date="2020-07" db="EMBL/GenBank/DDBJ databases">
        <title>Sequencing the genomes of 1000 actinobacteria strains.</title>
        <authorList>
            <person name="Klenk H.-P."/>
        </authorList>
    </citation>
    <scope>NUCLEOTIDE SEQUENCE [LARGE SCALE GENOMIC DNA]</scope>
    <source>
        <strain evidence="4 5">DSM 100723</strain>
    </source>
</reference>
<keyword evidence="2" id="KW-0812">Transmembrane</keyword>
<evidence type="ECO:0000259" key="3">
    <source>
        <dbReference type="Pfam" id="PF08044"/>
    </source>
</evidence>
<evidence type="ECO:0000313" key="5">
    <source>
        <dbReference type="Proteomes" id="UP000523079"/>
    </source>
</evidence>
<feature type="transmembrane region" description="Helical" evidence="2">
    <location>
        <begin position="124"/>
        <end position="141"/>
    </location>
</feature>
<dbReference type="AlphaFoldDB" id="A0A7W3P5J4"/>
<dbReference type="Proteomes" id="UP000523079">
    <property type="component" value="Unassembled WGS sequence"/>
</dbReference>
<organism evidence="4 5">
    <name type="scientific">Microlunatus kandeliicorticis</name>
    <dbReference type="NCBI Taxonomy" id="1759536"/>
    <lineage>
        <taxon>Bacteria</taxon>
        <taxon>Bacillati</taxon>
        <taxon>Actinomycetota</taxon>
        <taxon>Actinomycetes</taxon>
        <taxon>Propionibacteriales</taxon>
        <taxon>Propionibacteriaceae</taxon>
        <taxon>Microlunatus</taxon>
    </lineage>
</organism>
<protein>
    <recommendedName>
        <fullName evidence="3">DUF1707 domain-containing protein</fullName>
    </recommendedName>
</protein>
<feature type="transmembrane region" description="Helical" evidence="2">
    <location>
        <begin position="99"/>
        <end position="118"/>
    </location>
</feature>
<gene>
    <name evidence="4" type="ORF">FHX74_001537</name>
</gene>
<feature type="domain" description="DUF1707" evidence="3">
    <location>
        <begin position="9"/>
        <end position="60"/>
    </location>
</feature>
<keyword evidence="2" id="KW-0472">Membrane</keyword>
<name>A0A7W3P5J4_9ACTN</name>
<dbReference type="RefSeq" id="WP_182559472.1">
    <property type="nucleotide sequence ID" value="NZ_JACGWT010000002.1"/>
</dbReference>
<dbReference type="Pfam" id="PF08044">
    <property type="entry name" value="DUF1707"/>
    <property type="match status" value="1"/>
</dbReference>
<accession>A0A7W3P5J4</accession>